<sequence>MNEDKKDCFVIMPIGDCDGYNSGHFTKVYEDIIKPAVFQAEFNPIRGDEVAKTNLIQLDILNKLLETPIAICDLSSRNPNVLFELGIRQAFDMPVVLIQEKGTPKIFDINPLRYIEYSREMGYRDVIEAQRKITTALKDTFSSKDEVGNVNSIVKLLALNSAASIPIVKGDSATMKANLILSQISDLSSKVDILFTKEKNSNFDCDNLLMLFNKEVHELDEMFTAAQFEHEVQLIGDDDYLLKLSKVRRNMFSLKNKFGITNTEYDNLMGKIRQEMANARNSN</sequence>
<reference evidence="1 2" key="1">
    <citation type="submission" date="2018-08" db="EMBL/GenBank/DDBJ databases">
        <title>A genome reference for cultivated species of the human gut microbiota.</title>
        <authorList>
            <person name="Zou Y."/>
            <person name="Xue W."/>
            <person name="Luo G."/>
        </authorList>
    </citation>
    <scope>NUCLEOTIDE SEQUENCE [LARGE SCALE GENOMIC DNA]</scope>
    <source>
        <strain evidence="1 2">OF02-6LB</strain>
    </source>
</reference>
<name>A0A413JCR0_9BACE</name>
<dbReference type="AlphaFoldDB" id="A0A413JCR0"/>
<protein>
    <recommendedName>
        <fullName evidence="3">Nucleoside 2-deoxyribosyltransferase</fullName>
    </recommendedName>
</protein>
<comment type="caution">
    <text evidence="1">The sequence shown here is derived from an EMBL/GenBank/DDBJ whole genome shotgun (WGS) entry which is preliminary data.</text>
</comment>
<dbReference type="Proteomes" id="UP000284431">
    <property type="component" value="Unassembled WGS sequence"/>
</dbReference>
<dbReference type="RefSeq" id="WP_122133980.1">
    <property type="nucleotide sequence ID" value="NZ_JADNGD010000002.1"/>
</dbReference>
<organism evidence="1 2">
    <name type="scientific">Bacteroides caccae</name>
    <dbReference type="NCBI Taxonomy" id="47678"/>
    <lineage>
        <taxon>Bacteria</taxon>
        <taxon>Pseudomonadati</taxon>
        <taxon>Bacteroidota</taxon>
        <taxon>Bacteroidia</taxon>
        <taxon>Bacteroidales</taxon>
        <taxon>Bacteroidaceae</taxon>
        <taxon>Bacteroides</taxon>
    </lineage>
</organism>
<gene>
    <name evidence="1" type="ORF">DXA49_01760</name>
</gene>
<evidence type="ECO:0008006" key="3">
    <source>
        <dbReference type="Google" id="ProtNLM"/>
    </source>
</evidence>
<accession>A0A413JCR0</accession>
<dbReference type="EMBL" id="QSCS01000002">
    <property type="protein sequence ID" value="RGY29533.1"/>
    <property type="molecule type" value="Genomic_DNA"/>
</dbReference>
<evidence type="ECO:0000313" key="2">
    <source>
        <dbReference type="Proteomes" id="UP000284431"/>
    </source>
</evidence>
<proteinExistence type="predicted"/>
<evidence type="ECO:0000313" key="1">
    <source>
        <dbReference type="EMBL" id="RGY29533.1"/>
    </source>
</evidence>